<accession>A0AA97M0D1</accession>
<evidence type="ECO:0000313" key="1">
    <source>
        <dbReference type="EMBL" id="UOE21469.1"/>
    </source>
</evidence>
<keyword evidence="2" id="KW-1185">Reference proteome</keyword>
<dbReference type="RefSeq" id="WP_068693521.1">
    <property type="nucleotide sequence ID" value="NZ_CP063196.1"/>
</dbReference>
<sequence>MDTAAEVSVRLLTAQIRAAEQHPGQAADWVRRAGFVDTVLAENPDLDTHQVRTALDTVLARLGGIPVSFGHLDYGLPNVFADGVIDWQHHTMPPWFDVYPMLDIAAFRCAWHASTSPPDTWGWENWTVRWNRYVPCSRMRNIGVPTVCGGDSIRCENCWRTPTCAPLHWLVPYVMRSSTSALRHRWPFPEEPHHDRLTHCRSVASRTDGCLRRP</sequence>
<organism evidence="1 2">
    <name type="scientific">Thermobifida halotolerans</name>
    <dbReference type="NCBI Taxonomy" id="483545"/>
    <lineage>
        <taxon>Bacteria</taxon>
        <taxon>Bacillati</taxon>
        <taxon>Actinomycetota</taxon>
        <taxon>Actinomycetes</taxon>
        <taxon>Streptosporangiales</taxon>
        <taxon>Nocardiopsidaceae</taxon>
        <taxon>Thermobifida</taxon>
    </lineage>
</organism>
<evidence type="ECO:0000313" key="2">
    <source>
        <dbReference type="Proteomes" id="UP000265719"/>
    </source>
</evidence>
<dbReference type="AlphaFoldDB" id="A0AA97M0D1"/>
<dbReference type="EMBL" id="CP063196">
    <property type="protein sequence ID" value="UOE21469.1"/>
    <property type="molecule type" value="Genomic_DNA"/>
</dbReference>
<name>A0AA97M0D1_9ACTN</name>
<dbReference type="Proteomes" id="UP000265719">
    <property type="component" value="Chromosome"/>
</dbReference>
<reference evidence="1" key="1">
    <citation type="submission" date="2020-10" db="EMBL/GenBank/DDBJ databases">
        <title>De novo genome project of the cellulose decomposer Thermobifida halotolerans type strain.</title>
        <authorList>
            <person name="Nagy I."/>
            <person name="Horvath B."/>
            <person name="Kukolya J."/>
            <person name="Nagy I."/>
            <person name="Orsini M."/>
        </authorList>
    </citation>
    <scope>NUCLEOTIDE SEQUENCE</scope>
    <source>
        <strain evidence="1">DSM 44931</strain>
    </source>
</reference>
<dbReference type="KEGG" id="thao:NI17_010380"/>
<gene>
    <name evidence="1" type="ORF">NI17_010380</name>
</gene>
<proteinExistence type="predicted"/>
<protein>
    <submittedName>
        <fullName evidence="1">Uncharacterized protein</fullName>
    </submittedName>
</protein>